<reference evidence="2 3" key="1">
    <citation type="submission" date="2018-10" db="EMBL/GenBank/DDBJ databases">
        <title>Comparative analysis of microorganisms from saline springs in Andes Mountain Range, Colombia.</title>
        <authorList>
            <person name="Rubin E."/>
        </authorList>
    </citation>
    <scope>NUCLEOTIDE SEQUENCE [LARGE SCALE GENOMIC DNA]</scope>
    <source>
        <strain evidence="2 3">USBA 36</strain>
    </source>
</reference>
<dbReference type="Proteomes" id="UP000277424">
    <property type="component" value="Unassembled WGS sequence"/>
</dbReference>
<feature type="region of interest" description="Disordered" evidence="1">
    <location>
        <begin position="121"/>
        <end position="177"/>
    </location>
</feature>
<dbReference type="AlphaFoldDB" id="A0A420WGZ3"/>
<feature type="compositionally biased region" description="Basic and acidic residues" evidence="1">
    <location>
        <begin position="121"/>
        <end position="161"/>
    </location>
</feature>
<dbReference type="Gene3D" id="1.10.10.60">
    <property type="entry name" value="Homeodomain-like"/>
    <property type="match status" value="1"/>
</dbReference>
<name>A0A420WGZ3_9PROT</name>
<proteinExistence type="predicted"/>
<sequence>MKKLNHYPRAPMPEPSPTARRRMRRFLDHLADTGNVSAACRLAKLDRRTAYQWRAADADFRRLWQEALDAAVDALEAEARRRAVEGVEHPHFHQGQVAGTVKRYSDALLMFLLRAHRPERFRERHADTPADPAGDKDDAEQAARAALERRLDRLAAGRDPQDDPDGAERGGGGPPAA</sequence>
<evidence type="ECO:0000256" key="1">
    <source>
        <dbReference type="SAM" id="MobiDB-lite"/>
    </source>
</evidence>
<comment type="caution">
    <text evidence="2">The sequence shown here is derived from an EMBL/GenBank/DDBJ whole genome shotgun (WGS) entry which is preliminary data.</text>
</comment>
<evidence type="ECO:0000313" key="2">
    <source>
        <dbReference type="EMBL" id="RKQ70219.1"/>
    </source>
</evidence>
<gene>
    <name evidence="2" type="ORF">BCL74_2161</name>
</gene>
<organism evidence="2 3">
    <name type="scientific">Oceanibaculum indicum</name>
    <dbReference type="NCBI Taxonomy" id="526216"/>
    <lineage>
        <taxon>Bacteria</taxon>
        <taxon>Pseudomonadati</taxon>
        <taxon>Pseudomonadota</taxon>
        <taxon>Alphaproteobacteria</taxon>
        <taxon>Rhodospirillales</taxon>
        <taxon>Oceanibaculaceae</taxon>
        <taxon>Oceanibaculum</taxon>
    </lineage>
</organism>
<protein>
    <recommendedName>
        <fullName evidence="4">Terminase small subunit</fullName>
    </recommendedName>
</protein>
<dbReference type="EMBL" id="RBIG01000002">
    <property type="protein sequence ID" value="RKQ70219.1"/>
    <property type="molecule type" value="Genomic_DNA"/>
</dbReference>
<evidence type="ECO:0008006" key="4">
    <source>
        <dbReference type="Google" id="ProtNLM"/>
    </source>
</evidence>
<accession>A0A420WGZ3</accession>
<evidence type="ECO:0000313" key="3">
    <source>
        <dbReference type="Proteomes" id="UP000277424"/>
    </source>
</evidence>